<evidence type="ECO:0000256" key="2">
    <source>
        <dbReference type="ARBA" id="ARBA00005811"/>
    </source>
</evidence>
<comment type="similarity">
    <text evidence="2 7">Belongs to the ExbD/TolR family.</text>
</comment>
<keyword evidence="3" id="KW-1003">Cell membrane</keyword>
<dbReference type="PANTHER" id="PTHR30558">
    <property type="entry name" value="EXBD MEMBRANE COMPONENT OF PMF-DRIVEN MACROMOLECULE IMPORT SYSTEM"/>
    <property type="match status" value="1"/>
</dbReference>
<dbReference type="OrthoDB" id="9798629at2"/>
<dbReference type="GO" id="GO:0015031">
    <property type="term" value="P:protein transport"/>
    <property type="evidence" value="ECO:0007669"/>
    <property type="project" value="UniProtKB-KW"/>
</dbReference>
<dbReference type="EMBL" id="CP002432">
    <property type="protein sequence ID" value="ADU66306.1"/>
    <property type="molecule type" value="Genomic_DNA"/>
</dbReference>
<evidence type="ECO:0000256" key="4">
    <source>
        <dbReference type="ARBA" id="ARBA00022692"/>
    </source>
</evidence>
<dbReference type="Proteomes" id="UP000002572">
    <property type="component" value="Chromosome"/>
</dbReference>
<evidence type="ECO:0000313" key="10">
    <source>
        <dbReference type="Proteomes" id="UP000002572"/>
    </source>
</evidence>
<evidence type="ECO:0000256" key="6">
    <source>
        <dbReference type="ARBA" id="ARBA00023136"/>
    </source>
</evidence>
<accession>E6W7D9</accession>
<dbReference type="InParanoid" id="E6W7D9"/>
<evidence type="ECO:0000256" key="8">
    <source>
        <dbReference type="SAM" id="Phobius"/>
    </source>
</evidence>
<dbReference type="PANTHER" id="PTHR30558:SF7">
    <property type="entry name" value="TOL-PAL SYSTEM PROTEIN TOLR"/>
    <property type="match status" value="1"/>
</dbReference>
<name>E6W7D9_DESIS</name>
<keyword evidence="6 8" id="KW-0472">Membrane</keyword>
<keyword evidence="7" id="KW-0813">Transport</keyword>
<feature type="transmembrane region" description="Helical" evidence="8">
    <location>
        <begin position="16"/>
        <end position="37"/>
    </location>
</feature>
<dbReference type="GO" id="GO:0022857">
    <property type="term" value="F:transmembrane transporter activity"/>
    <property type="evidence" value="ECO:0007669"/>
    <property type="project" value="InterPro"/>
</dbReference>
<evidence type="ECO:0000313" key="9">
    <source>
        <dbReference type="EMBL" id="ADU66306.1"/>
    </source>
</evidence>
<dbReference type="RefSeq" id="WP_013506187.1">
    <property type="nucleotide sequence ID" value="NC_014836.1"/>
</dbReference>
<dbReference type="Gene3D" id="3.30.420.270">
    <property type="match status" value="1"/>
</dbReference>
<keyword evidence="7" id="KW-0653">Protein transport</keyword>
<proteinExistence type="inferred from homology"/>
<evidence type="ECO:0000256" key="1">
    <source>
        <dbReference type="ARBA" id="ARBA00004162"/>
    </source>
</evidence>
<dbReference type="AlphaFoldDB" id="E6W7D9"/>
<dbReference type="STRING" id="653733.Selin_1576"/>
<reference evidence="9 10" key="1">
    <citation type="submission" date="2010-12" db="EMBL/GenBank/DDBJ databases">
        <title>Complete sequence of Desulfurispirillum indicum S5.</title>
        <authorList>
            <consortium name="US DOE Joint Genome Institute"/>
            <person name="Lucas S."/>
            <person name="Copeland A."/>
            <person name="Lapidus A."/>
            <person name="Cheng J.-F."/>
            <person name="Goodwin L."/>
            <person name="Pitluck S."/>
            <person name="Chertkov O."/>
            <person name="Held B."/>
            <person name="Detter J.C."/>
            <person name="Han C."/>
            <person name="Tapia R."/>
            <person name="Land M."/>
            <person name="Hauser L."/>
            <person name="Kyrpides N."/>
            <person name="Ivanova N."/>
            <person name="Mikhailova N."/>
            <person name="Haggblom M."/>
            <person name="Rauschenbach I."/>
            <person name="Bini E."/>
            <person name="Woyke T."/>
        </authorList>
    </citation>
    <scope>NUCLEOTIDE SEQUENCE [LARGE SCALE GENOMIC DNA]</scope>
    <source>
        <strain evidence="10">ATCC BAA-1389 / DSM 22839 / S5</strain>
    </source>
</reference>
<evidence type="ECO:0000256" key="3">
    <source>
        <dbReference type="ARBA" id="ARBA00022475"/>
    </source>
</evidence>
<organism evidence="9 10">
    <name type="scientific">Desulfurispirillum indicum (strain ATCC BAA-1389 / DSM 22839 / S5)</name>
    <dbReference type="NCBI Taxonomy" id="653733"/>
    <lineage>
        <taxon>Bacteria</taxon>
        <taxon>Pseudomonadati</taxon>
        <taxon>Chrysiogenota</taxon>
        <taxon>Chrysiogenia</taxon>
        <taxon>Chrysiogenales</taxon>
        <taxon>Chrysiogenaceae</taxon>
        <taxon>Desulfurispirillum</taxon>
    </lineage>
</organism>
<dbReference type="GO" id="GO:0005886">
    <property type="term" value="C:plasma membrane"/>
    <property type="evidence" value="ECO:0007669"/>
    <property type="project" value="UniProtKB-SubCell"/>
</dbReference>
<keyword evidence="5 8" id="KW-1133">Transmembrane helix</keyword>
<evidence type="ECO:0000256" key="7">
    <source>
        <dbReference type="RuleBase" id="RU003879"/>
    </source>
</evidence>
<comment type="subcellular location">
    <subcellularLocation>
        <location evidence="1">Cell membrane</location>
        <topology evidence="1">Single-pass membrane protein</topology>
    </subcellularLocation>
    <subcellularLocation>
        <location evidence="7">Cell membrane</location>
        <topology evidence="7">Single-pass type II membrane protein</topology>
    </subcellularLocation>
</comment>
<dbReference type="FunCoup" id="E6W7D9">
    <property type="interactions" value="157"/>
</dbReference>
<dbReference type="Pfam" id="PF02472">
    <property type="entry name" value="ExbD"/>
    <property type="match status" value="1"/>
</dbReference>
<sequence length="132" mass="14645">MKIQRNLYPAMPDINVIPLVDVVLVLLIIFMITAPMLQHGMNVDLPESQAELKVDDAKQQIIITVDEQGQVFINQNAITVADLPARLQGLKQLGQEYDVIIEGDRKVNYGAVVAVMDILQSEGFFNIGLVTQ</sequence>
<dbReference type="KEGG" id="din:Selin_1576"/>
<protein>
    <submittedName>
        <fullName evidence="9">Biopolymer transport protein ExbD/TolR</fullName>
    </submittedName>
</protein>
<dbReference type="eggNOG" id="COG0848">
    <property type="taxonomic scope" value="Bacteria"/>
</dbReference>
<evidence type="ECO:0000256" key="5">
    <source>
        <dbReference type="ARBA" id="ARBA00022989"/>
    </source>
</evidence>
<keyword evidence="10" id="KW-1185">Reference proteome</keyword>
<keyword evidence="4 7" id="KW-0812">Transmembrane</keyword>
<dbReference type="HOGENOM" id="CLU_085305_1_3_0"/>
<dbReference type="InterPro" id="IPR003400">
    <property type="entry name" value="ExbD"/>
</dbReference>
<gene>
    <name evidence="9" type="ordered locus">Selin_1576</name>
</gene>